<feature type="compositionally biased region" description="Basic residues" evidence="5">
    <location>
        <begin position="317"/>
        <end position="333"/>
    </location>
</feature>
<feature type="compositionally biased region" description="Acidic residues" evidence="5">
    <location>
        <begin position="248"/>
        <end position="259"/>
    </location>
</feature>
<organism evidence="6 7">
    <name type="scientific">Coemansia biformis</name>
    <dbReference type="NCBI Taxonomy" id="1286918"/>
    <lineage>
        <taxon>Eukaryota</taxon>
        <taxon>Fungi</taxon>
        <taxon>Fungi incertae sedis</taxon>
        <taxon>Zoopagomycota</taxon>
        <taxon>Kickxellomycotina</taxon>
        <taxon>Kickxellomycetes</taxon>
        <taxon>Kickxellales</taxon>
        <taxon>Kickxellaceae</taxon>
        <taxon>Coemansia</taxon>
    </lineage>
</organism>
<evidence type="ECO:0000256" key="5">
    <source>
        <dbReference type="SAM" id="MobiDB-lite"/>
    </source>
</evidence>
<comment type="caution">
    <text evidence="6">The sequence shown here is derived from an EMBL/GenBank/DDBJ whole genome shotgun (WGS) entry which is preliminary data.</text>
</comment>
<evidence type="ECO:0000256" key="1">
    <source>
        <dbReference type="ARBA" id="ARBA00004123"/>
    </source>
</evidence>
<comment type="subcellular location">
    <subcellularLocation>
        <location evidence="1">Nucleus</location>
    </subcellularLocation>
</comment>
<sequence length="407" mass="43136">MDSASEVLSLLVAHESQVVTYRRVSRELKVHVNTAKQLLADYYSAHRDSCSATFLVSGTRRSGSGSSGALAGEVCVRLVSETELSAAQEEIEGARHHVYSVGPSMGVSRQALTMANVMAGSNREMAAQGAVGSSVCLVSGVDDQAAAPKPAPEAKPQLDIKPVVMHDETPPVDRPAASGGGKPAKSFFGRSLAGKKPVSRQSKEAVSDPPLPKHDLQVHLPEANRETTAKRESDEAADAARRRNIEDMFNDDSDFEETPDSAAMQGPPSEAVDSQADDSSHDAPDASDVEMRDVAGDGMDEDVDTNGDTNGDDSGIHRVRKRRKVTKVRHTKNARGMLVSEAVDVWESCSGSEAEPETAVHTTPAKQGADSSQAGNRRAAASGPRKPASKSKSAAPQRSILNFFGKK</sequence>
<accession>A0A9W7YFH1</accession>
<dbReference type="GO" id="GO:0003887">
    <property type="term" value="F:DNA-directed DNA polymerase activity"/>
    <property type="evidence" value="ECO:0007669"/>
    <property type="project" value="TreeGrafter"/>
</dbReference>
<evidence type="ECO:0000313" key="7">
    <source>
        <dbReference type="Proteomes" id="UP001143981"/>
    </source>
</evidence>
<name>A0A9W7YFH1_9FUNG</name>
<proteinExistence type="predicted"/>
<feature type="compositionally biased region" description="Basic and acidic residues" evidence="5">
    <location>
        <begin position="201"/>
        <end position="246"/>
    </location>
</feature>
<feature type="region of interest" description="Disordered" evidence="5">
    <location>
        <begin position="145"/>
        <end position="335"/>
    </location>
</feature>
<protein>
    <recommendedName>
        <fullName evidence="2">DNA polymerase delta subunit 3</fullName>
    </recommendedName>
</protein>
<evidence type="ECO:0000256" key="2">
    <source>
        <dbReference type="ARBA" id="ARBA00017589"/>
    </source>
</evidence>
<dbReference type="GO" id="GO:0043625">
    <property type="term" value="C:delta DNA polymerase complex"/>
    <property type="evidence" value="ECO:0007669"/>
    <property type="project" value="InterPro"/>
</dbReference>
<keyword evidence="7" id="KW-1185">Reference proteome</keyword>
<evidence type="ECO:0000256" key="4">
    <source>
        <dbReference type="ARBA" id="ARBA00023242"/>
    </source>
</evidence>
<feature type="compositionally biased region" description="Basic and acidic residues" evidence="5">
    <location>
        <begin position="278"/>
        <end position="295"/>
    </location>
</feature>
<evidence type="ECO:0000256" key="3">
    <source>
        <dbReference type="ARBA" id="ARBA00022705"/>
    </source>
</evidence>
<reference evidence="6" key="1">
    <citation type="submission" date="2022-07" db="EMBL/GenBank/DDBJ databases">
        <title>Phylogenomic reconstructions and comparative analyses of Kickxellomycotina fungi.</title>
        <authorList>
            <person name="Reynolds N.K."/>
            <person name="Stajich J.E."/>
            <person name="Barry K."/>
            <person name="Grigoriev I.V."/>
            <person name="Crous P."/>
            <person name="Smith M.E."/>
        </authorList>
    </citation>
    <scope>NUCLEOTIDE SEQUENCE</scope>
    <source>
        <strain evidence="6">BCRC 34381</strain>
    </source>
</reference>
<feature type="region of interest" description="Disordered" evidence="5">
    <location>
        <begin position="347"/>
        <end position="407"/>
    </location>
</feature>
<keyword evidence="4" id="KW-0539">Nucleus</keyword>
<keyword evidence="3" id="KW-0235">DNA replication</keyword>
<dbReference type="OrthoDB" id="514823at2759"/>
<dbReference type="GO" id="GO:0006271">
    <property type="term" value="P:DNA strand elongation involved in DNA replication"/>
    <property type="evidence" value="ECO:0007669"/>
    <property type="project" value="TreeGrafter"/>
</dbReference>
<dbReference type="InterPro" id="IPR041913">
    <property type="entry name" value="POLD3_sf"/>
</dbReference>
<dbReference type="Pfam" id="PF09507">
    <property type="entry name" value="CDC27"/>
    <property type="match status" value="2"/>
</dbReference>
<gene>
    <name evidence="6" type="ORF">LPJ61_001110</name>
</gene>
<dbReference type="PANTHER" id="PTHR17598:SF13">
    <property type="entry name" value="DNA POLYMERASE DELTA SUBUNIT 3"/>
    <property type="match status" value="1"/>
</dbReference>
<evidence type="ECO:0000313" key="6">
    <source>
        <dbReference type="EMBL" id="KAJ1734360.1"/>
    </source>
</evidence>
<dbReference type="EMBL" id="JANBOI010000079">
    <property type="protein sequence ID" value="KAJ1734360.1"/>
    <property type="molecule type" value="Genomic_DNA"/>
</dbReference>
<feature type="compositionally biased region" description="Polar residues" evidence="5">
    <location>
        <begin position="390"/>
        <end position="400"/>
    </location>
</feature>
<dbReference type="InterPro" id="IPR019038">
    <property type="entry name" value="POLD3"/>
</dbReference>
<dbReference type="PANTHER" id="PTHR17598">
    <property type="entry name" value="DNA POLYMERASE DELTA SUBUNIT 3"/>
    <property type="match status" value="1"/>
</dbReference>
<feature type="compositionally biased region" description="Polar residues" evidence="5">
    <location>
        <begin position="360"/>
        <end position="375"/>
    </location>
</feature>
<dbReference type="Gene3D" id="3.90.1030.20">
    <property type="entry name" value="DNA polymerase delta, p66 (Cdc27) subunit, wHTH domain"/>
    <property type="match status" value="1"/>
</dbReference>
<dbReference type="AlphaFoldDB" id="A0A9W7YFH1"/>
<dbReference type="Proteomes" id="UP001143981">
    <property type="component" value="Unassembled WGS sequence"/>
</dbReference>
<dbReference type="GO" id="GO:1904161">
    <property type="term" value="P:DNA synthesis involved in UV-damage excision repair"/>
    <property type="evidence" value="ECO:0007669"/>
    <property type="project" value="TreeGrafter"/>
</dbReference>
<dbReference type="GO" id="GO:0006297">
    <property type="term" value="P:nucleotide-excision repair, DNA gap filling"/>
    <property type="evidence" value="ECO:0007669"/>
    <property type="project" value="TreeGrafter"/>
</dbReference>